<sequence>MEDKPTIEYKVTITTPTDETCISADPLGLCTPTDCMTCKYSKVKIVREDNVVMRDDYQNKDGINAGYDSKYRNFKYRLTNNPATFLEEFLGLKLSYWQRKAVSKVMKRKYK</sequence>
<dbReference type="EMBL" id="CP146256">
    <property type="protein sequence ID" value="XAH75946.1"/>
    <property type="molecule type" value="Genomic_DNA"/>
</dbReference>
<gene>
    <name evidence="1" type="ORF">V6984_09365</name>
</gene>
<name>A0ABZ3F391_9FIRM</name>
<dbReference type="Proteomes" id="UP001451571">
    <property type="component" value="Chromosome"/>
</dbReference>
<organism evidence="1 2">
    <name type="scientific">Kineothrix sedimenti</name>
    <dbReference type="NCBI Taxonomy" id="3123317"/>
    <lineage>
        <taxon>Bacteria</taxon>
        <taxon>Bacillati</taxon>
        <taxon>Bacillota</taxon>
        <taxon>Clostridia</taxon>
        <taxon>Lachnospirales</taxon>
        <taxon>Lachnospiraceae</taxon>
        <taxon>Kineothrix</taxon>
    </lineage>
</organism>
<evidence type="ECO:0000313" key="1">
    <source>
        <dbReference type="EMBL" id="XAH75946.1"/>
    </source>
</evidence>
<protein>
    <submittedName>
        <fullName evidence="1">Uncharacterized protein</fullName>
    </submittedName>
</protein>
<dbReference type="RefSeq" id="WP_342759522.1">
    <property type="nucleotide sequence ID" value="NZ_CP146256.1"/>
</dbReference>
<accession>A0ABZ3F391</accession>
<keyword evidence="2" id="KW-1185">Reference proteome</keyword>
<reference evidence="1 2" key="1">
    <citation type="submission" date="2024-02" db="EMBL/GenBank/DDBJ databases">
        <title>Bacterial strain from lacustrine sediment.</title>
        <authorList>
            <person name="Petit C."/>
            <person name="Fadhlaoui K."/>
        </authorList>
    </citation>
    <scope>NUCLEOTIDE SEQUENCE [LARGE SCALE GENOMIC DNA]</scope>
    <source>
        <strain evidence="1 2">IPX-CK</strain>
    </source>
</reference>
<proteinExistence type="predicted"/>
<evidence type="ECO:0000313" key="2">
    <source>
        <dbReference type="Proteomes" id="UP001451571"/>
    </source>
</evidence>